<organism evidence="1 2">
    <name type="scientific">Coemansia helicoidea</name>
    <dbReference type="NCBI Taxonomy" id="1286919"/>
    <lineage>
        <taxon>Eukaryota</taxon>
        <taxon>Fungi</taxon>
        <taxon>Fungi incertae sedis</taxon>
        <taxon>Zoopagomycota</taxon>
        <taxon>Kickxellomycotina</taxon>
        <taxon>Kickxellomycetes</taxon>
        <taxon>Kickxellales</taxon>
        <taxon>Kickxellaceae</taxon>
        <taxon>Coemansia</taxon>
    </lineage>
</organism>
<gene>
    <name evidence="1" type="ORF">H4R21_005440</name>
</gene>
<sequence length="133" mass="14824">MWFSRVLCQASQKVRRASTGIVGVPVNPAARARLLELYSTTLAEVKAKIPAAAVYRQSVEAVTAHRLKIVESNDDPAAIEQLVNAGQIEELVGQAEDELRLVSRMAEWKPWEPLEEPAPPRQWDYFTKAPATE</sequence>
<evidence type="ECO:0000313" key="1">
    <source>
        <dbReference type="EMBL" id="KAJ2794596.1"/>
    </source>
</evidence>
<dbReference type="Proteomes" id="UP001140087">
    <property type="component" value="Unassembled WGS sequence"/>
</dbReference>
<evidence type="ECO:0000313" key="2">
    <source>
        <dbReference type="Proteomes" id="UP001140087"/>
    </source>
</evidence>
<reference evidence="1" key="1">
    <citation type="submission" date="2022-07" db="EMBL/GenBank/DDBJ databases">
        <title>Phylogenomic reconstructions and comparative analyses of Kickxellomycotina fungi.</title>
        <authorList>
            <person name="Reynolds N.K."/>
            <person name="Stajich J.E."/>
            <person name="Barry K."/>
            <person name="Grigoriev I.V."/>
            <person name="Crous P."/>
            <person name="Smith M.E."/>
        </authorList>
    </citation>
    <scope>NUCLEOTIDE SEQUENCE</scope>
    <source>
        <strain evidence="1">BCRC 34780</strain>
    </source>
</reference>
<protein>
    <submittedName>
        <fullName evidence="1">Uncharacterized protein</fullName>
    </submittedName>
</protein>
<name>A0ACC1KTC7_9FUNG</name>
<keyword evidence="2" id="KW-1185">Reference proteome</keyword>
<dbReference type="EMBL" id="JANBUN010002455">
    <property type="protein sequence ID" value="KAJ2794596.1"/>
    <property type="molecule type" value="Genomic_DNA"/>
</dbReference>
<comment type="caution">
    <text evidence="1">The sequence shown here is derived from an EMBL/GenBank/DDBJ whole genome shotgun (WGS) entry which is preliminary data.</text>
</comment>
<accession>A0ACC1KTC7</accession>
<proteinExistence type="predicted"/>